<organism evidence="2 3">
    <name type="scientific">Geofilum rubicundum JCM 15548</name>
    <dbReference type="NCBI Taxonomy" id="1236989"/>
    <lineage>
        <taxon>Bacteria</taxon>
        <taxon>Pseudomonadati</taxon>
        <taxon>Bacteroidota</taxon>
        <taxon>Bacteroidia</taxon>
        <taxon>Marinilabiliales</taxon>
        <taxon>Marinilabiliaceae</taxon>
        <taxon>Geofilum</taxon>
    </lineage>
</organism>
<dbReference type="Proteomes" id="UP000032900">
    <property type="component" value="Unassembled WGS sequence"/>
</dbReference>
<dbReference type="SUPFAM" id="SSF53067">
    <property type="entry name" value="Actin-like ATPase domain"/>
    <property type="match status" value="1"/>
</dbReference>
<evidence type="ECO:0000313" key="2">
    <source>
        <dbReference type="EMBL" id="GAO29841.1"/>
    </source>
</evidence>
<dbReference type="InterPro" id="IPR000600">
    <property type="entry name" value="ROK"/>
</dbReference>
<evidence type="ECO:0000313" key="3">
    <source>
        <dbReference type="Proteomes" id="UP000032900"/>
    </source>
</evidence>
<dbReference type="AlphaFoldDB" id="A0A0E9LXH0"/>
<proteinExistence type="inferred from homology"/>
<keyword evidence="2" id="KW-0418">Kinase</keyword>
<comment type="caution">
    <text evidence="2">The sequence shown here is derived from an EMBL/GenBank/DDBJ whole genome shotgun (WGS) entry which is preliminary data.</text>
</comment>
<dbReference type="Pfam" id="PF00480">
    <property type="entry name" value="ROK"/>
    <property type="match status" value="1"/>
</dbReference>
<name>A0A0E9LXH0_9BACT</name>
<evidence type="ECO:0000256" key="1">
    <source>
        <dbReference type="ARBA" id="ARBA00006479"/>
    </source>
</evidence>
<dbReference type="PANTHER" id="PTHR18964">
    <property type="entry name" value="ROK (REPRESSOR, ORF, KINASE) FAMILY"/>
    <property type="match status" value="1"/>
</dbReference>
<dbReference type="Gene3D" id="3.30.420.40">
    <property type="match status" value="2"/>
</dbReference>
<gene>
    <name evidence="2" type="ORF">JCM15548_12070</name>
</gene>
<dbReference type="InterPro" id="IPR043129">
    <property type="entry name" value="ATPase_NBD"/>
</dbReference>
<protein>
    <submittedName>
        <fullName evidence="2">Putative sugar kinase</fullName>
    </submittedName>
</protein>
<dbReference type="EMBL" id="BAZW01000014">
    <property type="protein sequence ID" value="GAO29841.1"/>
    <property type="molecule type" value="Genomic_DNA"/>
</dbReference>
<dbReference type="PANTHER" id="PTHR18964:SF149">
    <property type="entry name" value="BIFUNCTIONAL UDP-N-ACETYLGLUCOSAMINE 2-EPIMERASE_N-ACETYLMANNOSAMINE KINASE"/>
    <property type="match status" value="1"/>
</dbReference>
<accession>A0A0E9LXH0</accession>
<comment type="similarity">
    <text evidence="1">Belongs to the ROK (NagC/XylR) family.</text>
</comment>
<dbReference type="STRING" id="1236989.JCM15548_12070"/>
<keyword evidence="2" id="KW-0808">Transferase</keyword>
<sequence length="391" mass="42847">MLAVKMIKFLYFNGAKPIASLCKGLKVSVPKGVLLINQLLELGVLEKKGFGESNGGRRPELYGMAKESFYVLAISMDIYQTRMAFFNCSNEKMTETHVFEIELNNEMETLKSLLLNIEAYFQTTNIDRKDVLGVGLSVPGLVNSEKGINHTYLNFGEKGLRQLLHEQLQLPVFIENDANAIALAMRRSGVARDKENVLVLYLDWGIGLGLILEGKLYRGATGFAGEFSHIPIEEEGELCLCGKTGCLQTVAAGTALVKLAQKGILDGQHTMMTSLHNKNINKLSVKDVVDAALNGDQFAISLFSKVGERLGKGIAVLIQLVNPEMIVLGGQMARADQLLTTPIQQAVNTYTMSQIRERTIVAVSNSDSDTGLYGAMAVVMEDIFTLFVNTK</sequence>
<dbReference type="GO" id="GO:0016301">
    <property type="term" value="F:kinase activity"/>
    <property type="evidence" value="ECO:0007669"/>
    <property type="project" value="UniProtKB-KW"/>
</dbReference>
<reference evidence="2 3" key="1">
    <citation type="journal article" date="2015" name="Microbes Environ.">
        <title>Distribution and evolution of nitrogen fixation genes in the phylum bacteroidetes.</title>
        <authorList>
            <person name="Inoue J."/>
            <person name="Oshima K."/>
            <person name="Suda W."/>
            <person name="Sakamoto M."/>
            <person name="Iino T."/>
            <person name="Noda S."/>
            <person name="Hongoh Y."/>
            <person name="Hattori M."/>
            <person name="Ohkuma M."/>
        </authorList>
    </citation>
    <scope>NUCLEOTIDE SEQUENCE [LARGE SCALE GENOMIC DNA]</scope>
    <source>
        <strain evidence="2">JCM 15548</strain>
    </source>
</reference>
<keyword evidence="3" id="KW-1185">Reference proteome</keyword>